<organism evidence="4 5">
    <name type="scientific">Methanochimaera problematica</name>
    <dbReference type="NCBI Taxonomy" id="2609417"/>
    <lineage>
        <taxon>Archaea</taxon>
        <taxon>Methanobacteriati</taxon>
        <taxon>Methanobacteriota</taxon>
        <taxon>Stenosarchaea group</taxon>
        <taxon>Methanomicrobia</taxon>
        <taxon>Methanomicrobiales</taxon>
        <taxon>Methanomicrobiaceae</taxon>
        <taxon>Methanochimaera</taxon>
    </lineage>
</organism>
<name>A0AA97I2W5_9EURY</name>
<dbReference type="GO" id="GO:0004596">
    <property type="term" value="F:protein-N-terminal amino-acid acetyltransferase activity"/>
    <property type="evidence" value="ECO:0007669"/>
    <property type="project" value="InterPro"/>
</dbReference>
<reference evidence="4 5" key="1">
    <citation type="submission" date="2019-09" db="EMBL/GenBank/DDBJ databases">
        <title>The complete genome of Methanoplanus sp. FWC-SCC4.</title>
        <authorList>
            <person name="Chen S.-C."/>
            <person name="Zhou Y.-Z."/>
            <person name="Lai M.-C."/>
        </authorList>
    </citation>
    <scope>NUCLEOTIDE SEQUENCE [LARGE SCALE GENOMIC DNA]</scope>
    <source>
        <strain evidence="4 5">FWC-SCC4</strain>
    </source>
</reference>
<accession>A0AA97I2W5</accession>
<keyword evidence="2" id="KW-0012">Acyltransferase</keyword>
<dbReference type="RefSeq" id="WP_317136151.1">
    <property type="nucleotide sequence ID" value="NZ_CP043875.1"/>
</dbReference>
<dbReference type="InterPro" id="IPR016181">
    <property type="entry name" value="Acyl_CoA_acyltransferase"/>
</dbReference>
<feature type="domain" description="N-acetyltransferase" evidence="3">
    <location>
        <begin position="6"/>
        <end position="153"/>
    </location>
</feature>
<dbReference type="Proteomes" id="UP001301797">
    <property type="component" value="Chromosome"/>
</dbReference>
<keyword evidence="1" id="KW-0808">Transferase</keyword>
<sequence>MSVENITIRRAKKADLSVINNIEKQLFTDPWDESAFLDALFFYQNTFFVAEENGKILGFVIAGIEDTGEAIYGHIMNIATVPECRNQGLGGRLMQRIEFECLVLGTEGVQLEVRVSNKEAQRFYQKMGYSQVFVIGGYYSDGEDAILMMKWFDN</sequence>
<dbReference type="InterPro" id="IPR000182">
    <property type="entry name" value="GNAT_dom"/>
</dbReference>
<dbReference type="PROSITE" id="PS51186">
    <property type="entry name" value="GNAT"/>
    <property type="match status" value="1"/>
</dbReference>
<dbReference type="PANTHER" id="PTHR23091:SF4">
    <property type="entry name" value="N-TERMINAL AMINO-ACID N(ALPHA)-ACETYLTRANSFERASE NATA"/>
    <property type="match status" value="1"/>
</dbReference>
<evidence type="ECO:0000256" key="2">
    <source>
        <dbReference type="ARBA" id="ARBA00023315"/>
    </source>
</evidence>
<dbReference type="AlphaFoldDB" id="A0AA97I2W5"/>
<evidence type="ECO:0000256" key="1">
    <source>
        <dbReference type="ARBA" id="ARBA00022679"/>
    </source>
</evidence>
<proteinExistence type="predicted"/>
<gene>
    <name evidence="4" type="primary">rimI</name>
    <name evidence="4" type="ORF">F1737_08495</name>
</gene>
<protein>
    <submittedName>
        <fullName evidence="4">Ribosomal-protein-alanine N-acetyltransferase</fullName>
    </submittedName>
</protein>
<dbReference type="NCBIfam" id="TIGR01575">
    <property type="entry name" value="rimI"/>
    <property type="match status" value="1"/>
</dbReference>
<dbReference type="InterPro" id="IPR006464">
    <property type="entry name" value="AcTrfase_RimI/Ard1"/>
</dbReference>
<dbReference type="GeneID" id="85230196"/>
<dbReference type="PIRSF" id="PIRSF037663">
    <property type="entry name" value="Acetyltransf_GNAT_prd"/>
    <property type="match status" value="1"/>
</dbReference>
<keyword evidence="5" id="KW-1185">Reference proteome</keyword>
<dbReference type="EMBL" id="CP043875">
    <property type="protein sequence ID" value="WOF16725.1"/>
    <property type="molecule type" value="Genomic_DNA"/>
</dbReference>
<dbReference type="InterPro" id="IPR045047">
    <property type="entry name" value="Ard1-like"/>
</dbReference>
<evidence type="ECO:0000313" key="5">
    <source>
        <dbReference type="Proteomes" id="UP001301797"/>
    </source>
</evidence>
<dbReference type="Pfam" id="PF00583">
    <property type="entry name" value="Acetyltransf_1"/>
    <property type="match status" value="1"/>
</dbReference>
<dbReference type="KEGG" id="mefw:F1737_08495"/>
<dbReference type="Gene3D" id="3.40.630.30">
    <property type="match status" value="1"/>
</dbReference>
<dbReference type="CDD" id="cd04301">
    <property type="entry name" value="NAT_SF"/>
    <property type="match status" value="1"/>
</dbReference>
<dbReference type="PANTHER" id="PTHR23091">
    <property type="entry name" value="N-TERMINAL ACETYLTRANSFERASE"/>
    <property type="match status" value="1"/>
</dbReference>
<evidence type="ECO:0000259" key="3">
    <source>
        <dbReference type="PROSITE" id="PS51186"/>
    </source>
</evidence>
<dbReference type="GO" id="GO:0031415">
    <property type="term" value="C:NatA complex"/>
    <property type="evidence" value="ECO:0007669"/>
    <property type="project" value="InterPro"/>
</dbReference>
<dbReference type="SUPFAM" id="SSF55729">
    <property type="entry name" value="Acyl-CoA N-acyltransferases (Nat)"/>
    <property type="match status" value="1"/>
</dbReference>
<evidence type="ECO:0000313" key="4">
    <source>
        <dbReference type="EMBL" id="WOF16725.1"/>
    </source>
</evidence>
<dbReference type="InterPro" id="IPR017255">
    <property type="entry name" value="AcTrfase_GNAT_prd"/>
</dbReference>